<name>A0A918KHK9_9GAMM</name>
<evidence type="ECO:0008006" key="3">
    <source>
        <dbReference type="Google" id="ProtNLM"/>
    </source>
</evidence>
<dbReference type="RefSeq" id="WP_189610968.1">
    <property type="nucleotide sequence ID" value="NZ_BMXR01000009.1"/>
</dbReference>
<dbReference type="AlphaFoldDB" id="A0A918KHK9"/>
<dbReference type="Proteomes" id="UP000626148">
    <property type="component" value="Unassembled WGS sequence"/>
</dbReference>
<reference evidence="1" key="1">
    <citation type="journal article" date="2014" name="Int. J. Syst. Evol. Microbiol.">
        <title>Complete genome sequence of Corynebacterium casei LMG S-19264T (=DSM 44701T), isolated from a smear-ripened cheese.</title>
        <authorList>
            <consortium name="US DOE Joint Genome Institute (JGI-PGF)"/>
            <person name="Walter F."/>
            <person name="Albersmeier A."/>
            <person name="Kalinowski J."/>
            <person name="Ruckert C."/>
        </authorList>
    </citation>
    <scope>NUCLEOTIDE SEQUENCE</scope>
    <source>
        <strain evidence="1">KCTC 22169</strain>
    </source>
</reference>
<gene>
    <name evidence="1" type="ORF">GCM10007392_34310</name>
</gene>
<organism evidence="1 2">
    <name type="scientific">Saccharospirillum salsuginis</name>
    <dbReference type="NCBI Taxonomy" id="418750"/>
    <lineage>
        <taxon>Bacteria</taxon>
        <taxon>Pseudomonadati</taxon>
        <taxon>Pseudomonadota</taxon>
        <taxon>Gammaproteobacteria</taxon>
        <taxon>Oceanospirillales</taxon>
        <taxon>Saccharospirillaceae</taxon>
        <taxon>Saccharospirillum</taxon>
    </lineage>
</organism>
<reference evidence="1" key="2">
    <citation type="submission" date="2020-09" db="EMBL/GenBank/DDBJ databases">
        <authorList>
            <person name="Sun Q."/>
            <person name="Kim S."/>
        </authorList>
    </citation>
    <scope>NUCLEOTIDE SEQUENCE</scope>
    <source>
        <strain evidence="1">KCTC 22169</strain>
    </source>
</reference>
<evidence type="ECO:0000313" key="1">
    <source>
        <dbReference type="EMBL" id="GGX63813.1"/>
    </source>
</evidence>
<evidence type="ECO:0000313" key="2">
    <source>
        <dbReference type="Proteomes" id="UP000626148"/>
    </source>
</evidence>
<keyword evidence="2" id="KW-1185">Reference proteome</keyword>
<proteinExistence type="predicted"/>
<comment type="caution">
    <text evidence="1">The sequence shown here is derived from an EMBL/GenBank/DDBJ whole genome shotgun (WGS) entry which is preliminary data.</text>
</comment>
<sequence>MKAREWLQRSREAEDPIDGFSNAWRAFNHLYFPVNGKNERDKIRRYLKDSVDEAMAEHLLEEHEGELDYLTAEPVIDMRGNGRDTARNIEEFQDGRAPVGKLQEIFMIIYQVRCNLEHGQKSPSRRRDVELCRSACPLVERIVEENA</sequence>
<accession>A0A918KHK9</accession>
<protein>
    <recommendedName>
        <fullName evidence="3">Apea-like HEPN domain-containing protein</fullName>
    </recommendedName>
</protein>
<dbReference type="EMBL" id="BMXR01000009">
    <property type="protein sequence ID" value="GGX63813.1"/>
    <property type="molecule type" value="Genomic_DNA"/>
</dbReference>